<dbReference type="SUPFAM" id="SSF54427">
    <property type="entry name" value="NTF2-like"/>
    <property type="match status" value="1"/>
</dbReference>
<dbReference type="Proteomes" id="UP000823749">
    <property type="component" value="Chromosome 8"/>
</dbReference>
<comment type="caution">
    <text evidence="3">The sequence shown here is derived from an EMBL/GenBank/DDBJ whole genome shotgun (WGS) entry which is preliminary data.</text>
</comment>
<proteinExistence type="predicted"/>
<evidence type="ECO:0000313" key="4">
    <source>
        <dbReference type="Proteomes" id="UP000823749"/>
    </source>
</evidence>
<feature type="region of interest" description="Disordered" evidence="1">
    <location>
        <begin position="52"/>
        <end position="83"/>
    </location>
</feature>
<feature type="domain" description="SnoaL-like" evidence="2">
    <location>
        <begin position="93"/>
        <end position="188"/>
    </location>
</feature>
<gene>
    <name evidence="3" type="ORF">RHGRI_023573</name>
</gene>
<dbReference type="Gene3D" id="3.10.450.50">
    <property type="match status" value="1"/>
</dbReference>
<dbReference type="PANTHER" id="PTHR33698">
    <property type="entry name" value="NUCLEAR TRANSPORT FACTOR 2 (NTF2)-LIKE PROTEIN"/>
    <property type="match status" value="1"/>
</dbReference>
<evidence type="ECO:0000259" key="2">
    <source>
        <dbReference type="Pfam" id="PF12680"/>
    </source>
</evidence>
<evidence type="ECO:0000256" key="1">
    <source>
        <dbReference type="SAM" id="MobiDB-lite"/>
    </source>
</evidence>
<dbReference type="AlphaFoldDB" id="A0AAV6J5T0"/>
<dbReference type="InterPro" id="IPR037401">
    <property type="entry name" value="SnoaL-like"/>
</dbReference>
<protein>
    <recommendedName>
        <fullName evidence="2">SnoaL-like domain-containing protein</fullName>
    </recommendedName>
</protein>
<feature type="compositionally biased region" description="Low complexity" evidence="1">
    <location>
        <begin position="72"/>
        <end position="83"/>
    </location>
</feature>
<keyword evidence="4" id="KW-1185">Reference proteome</keyword>
<sequence length="232" mass="25486">MMMLMSHLSPSSSYTNPLLPIFTGTVAAAVLLPTSHTTTTATYSNFKSAKIEGRTTRRRRRGVSSSDNQTVVEAPAATTSSPAAVESPSLEVVRNFYGGINGHDLASVEDLIAPDCVYEDLIFSRPFVGRKAILEFFQKFIDSISMDLQFVIDDISHEDTSALGVTWHLEWKGKPFPFSKGCSFYRLEVVNGKRQIIYGRDCVEPAIKSGEMALVLIVAAGGGLDGRWWRLS</sequence>
<accession>A0AAV6J5T0</accession>
<dbReference type="Pfam" id="PF12680">
    <property type="entry name" value="SnoaL_2"/>
    <property type="match status" value="1"/>
</dbReference>
<evidence type="ECO:0000313" key="3">
    <source>
        <dbReference type="EMBL" id="KAG5535848.1"/>
    </source>
</evidence>
<dbReference type="PANTHER" id="PTHR33698:SF3">
    <property type="entry name" value="OS09G0266000 PROTEIN"/>
    <property type="match status" value="1"/>
</dbReference>
<dbReference type="EMBL" id="JACTNZ010000008">
    <property type="protein sequence ID" value="KAG5535848.1"/>
    <property type="molecule type" value="Genomic_DNA"/>
</dbReference>
<organism evidence="3 4">
    <name type="scientific">Rhododendron griersonianum</name>
    <dbReference type="NCBI Taxonomy" id="479676"/>
    <lineage>
        <taxon>Eukaryota</taxon>
        <taxon>Viridiplantae</taxon>
        <taxon>Streptophyta</taxon>
        <taxon>Embryophyta</taxon>
        <taxon>Tracheophyta</taxon>
        <taxon>Spermatophyta</taxon>
        <taxon>Magnoliopsida</taxon>
        <taxon>eudicotyledons</taxon>
        <taxon>Gunneridae</taxon>
        <taxon>Pentapetalae</taxon>
        <taxon>asterids</taxon>
        <taxon>Ericales</taxon>
        <taxon>Ericaceae</taxon>
        <taxon>Ericoideae</taxon>
        <taxon>Rhodoreae</taxon>
        <taxon>Rhododendron</taxon>
    </lineage>
</organism>
<name>A0AAV6J5T0_9ERIC</name>
<dbReference type="InterPro" id="IPR032710">
    <property type="entry name" value="NTF2-like_dom_sf"/>
</dbReference>
<reference evidence="3" key="1">
    <citation type="submission" date="2020-08" db="EMBL/GenBank/DDBJ databases">
        <title>Plant Genome Project.</title>
        <authorList>
            <person name="Zhang R.-G."/>
        </authorList>
    </citation>
    <scope>NUCLEOTIDE SEQUENCE</scope>
    <source>
        <strain evidence="3">WSP0</strain>
        <tissue evidence="3">Leaf</tissue>
    </source>
</reference>